<dbReference type="AlphaFoldDB" id="A0A2S7X173"/>
<name>A0A2S7X173_9GAMM</name>
<dbReference type="OrthoDB" id="5889367at2"/>
<dbReference type="EMBL" id="BSOU01000014">
    <property type="protein sequence ID" value="GLR76762.1"/>
    <property type="molecule type" value="Genomic_DNA"/>
</dbReference>
<dbReference type="Proteomes" id="UP000239273">
    <property type="component" value="Unassembled WGS sequence"/>
</dbReference>
<sequence length="65" mass="7569">MFKSVKNVDIWFLPIIKAIAHRAWKEIDHEITWALEYLSKNALRTKQRKSKQSSSLDGIIISLNS</sequence>
<evidence type="ECO:0000313" key="3">
    <source>
        <dbReference type="EMBL" id="PQJ83597.1"/>
    </source>
</evidence>
<reference evidence="3 4" key="2">
    <citation type="submission" date="2016-12" db="EMBL/GenBank/DDBJ databases">
        <title>Diversity of luminous bacteria.</title>
        <authorList>
            <person name="Yoshizawa S."/>
            <person name="Kogure K."/>
        </authorList>
    </citation>
    <scope>NUCLEOTIDE SEQUENCE [LARGE SCALE GENOMIC DNA]</scope>
    <source>
        <strain evidence="3 4">NBRC 105001</strain>
    </source>
</reference>
<protein>
    <submittedName>
        <fullName evidence="3">Uncharacterized protein</fullName>
    </submittedName>
</protein>
<dbReference type="Proteomes" id="UP001156660">
    <property type="component" value="Unassembled WGS sequence"/>
</dbReference>
<accession>A0A2S7X173</accession>
<reference evidence="2" key="4">
    <citation type="submission" date="2023-01" db="EMBL/GenBank/DDBJ databases">
        <title>Draft genome sequence of Aliivibrio sifiae strain NBRC 105001.</title>
        <authorList>
            <person name="Sun Q."/>
            <person name="Mori K."/>
        </authorList>
    </citation>
    <scope>NUCLEOTIDE SEQUENCE</scope>
    <source>
        <strain evidence="2">NBRC 105001</strain>
    </source>
</reference>
<proteinExistence type="predicted"/>
<gene>
    <name evidence="3" type="ORF">BTO23_20895</name>
    <name evidence="2" type="ORF">GCM10007855_36370</name>
</gene>
<dbReference type="EMBL" id="MSCP01000005">
    <property type="protein sequence ID" value="PQJ83597.1"/>
    <property type="molecule type" value="Genomic_DNA"/>
</dbReference>
<reference evidence="5" key="3">
    <citation type="journal article" date="2019" name="Int. J. Syst. Evol. Microbiol.">
        <title>The Global Catalogue of Microorganisms (GCM) 10K type strain sequencing project: providing services to taxonomists for standard genome sequencing and annotation.</title>
        <authorList>
            <consortium name="The Broad Institute Genomics Platform"/>
            <consortium name="The Broad Institute Genome Sequencing Center for Infectious Disease"/>
            <person name="Wu L."/>
            <person name="Ma J."/>
        </authorList>
    </citation>
    <scope>NUCLEOTIDE SEQUENCE [LARGE SCALE GENOMIC DNA]</scope>
    <source>
        <strain evidence="5">NBRC 105001</strain>
    </source>
</reference>
<evidence type="ECO:0000313" key="5">
    <source>
        <dbReference type="Proteomes" id="UP001156660"/>
    </source>
</evidence>
<reference evidence="2" key="1">
    <citation type="journal article" date="2014" name="Int. J. Syst. Evol. Microbiol.">
        <title>Complete genome of a new Firmicutes species belonging to the dominant human colonic microbiota ('Ruminococcus bicirculans') reveals two chromosomes and a selective capacity to utilize plant glucans.</title>
        <authorList>
            <consortium name="NISC Comparative Sequencing Program"/>
            <person name="Wegmann U."/>
            <person name="Louis P."/>
            <person name="Goesmann A."/>
            <person name="Henrissat B."/>
            <person name="Duncan S.H."/>
            <person name="Flint H.J."/>
        </authorList>
    </citation>
    <scope>NUCLEOTIDE SEQUENCE</scope>
    <source>
        <strain evidence="2">NBRC 105001</strain>
    </source>
</reference>
<keyword evidence="5" id="KW-1185">Reference proteome</keyword>
<comment type="caution">
    <text evidence="3">The sequence shown here is derived from an EMBL/GenBank/DDBJ whole genome shotgun (WGS) entry which is preliminary data.</text>
</comment>
<dbReference type="RefSeq" id="WP_105064518.1">
    <property type="nucleotide sequence ID" value="NZ_BSOU01000014.1"/>
</dbReference>
<evidence type="ECO:0000313" key="2">
    <source>
        <dbReference type="EMBL" id="GLR76762.1"/>
    </source>
</evidence>
<organism evidence="3 4">
    <name type="scientific">Aliivibrio sifiae</name>
    <dbReference type="NCBI Taxonomy" id="566293"/>
    <lineage>
        <taxon>Bacteria</taxon>
        <taxon>Pseudomonadati</taxon>
        <taxon>Pseudomonadota</taxon>
        <taxon>Gammaproteobacteria</taxon>
        <taxon>Vibrionales</taxon>
        <taxon>Vibrionaceae</taxon>
        <taxon>Aliivibrio</taxon>
    </lineage>
</organism>
<evidence type="ECO:0000313" key="4">
    <source>
        <dbReference type="Proteomes" id="UP000239273"/>
    </source>
</evidence>
<evidence type="ECO:0000256" key="1">
    <source>
        <dbReference type="SAM" id="MobiDB-lite"/>
    </source>
</evidence>
<feature type="region of interest" description="Disordered" evidence="1">
    <location>
        <begin position="46"/>
        <end position="65"/>
    </location>
</feature>